<name>A0AC61Y6K7_9FLAO</name>
<dbReference type="Proteomes" id="UP000356253">
    <property type="component" value="Unassembled WGS sequence"/>
</dbReference>
<evidence type="ECO:0000313" key="2">
    <source>
        <dbReference type="Proteomes" id="UP000356253"/>
    </source>
</evidence>
<reference evidence="1" key="1">
    <citation type="submission" date="2019-09" db="EMBL/GenBank/DDBJ databases">
        <authorList>
            <person name="Rodrigo-Torres L."/>
            <person name="Arahal R. D."/>
            <person name="Lucena T."/>
        </authorList>
    </citation>
    <scope>NUCLEOTIDE SEQUENCE</scope>
    <source>
        <strain evidence="1">ISS653</strain>
    </source>
</reference>
<keyword evidence="2" id="KW-1185">Reference proteome</keyword>
<organism evidence="1 2">
    <name type="scientific">Mesonia oceanica</name>
    <dbReference type="NCBI Taxonomy" id="2687242"/>
    <lineage>
        <taxon>Bacteria</taxon>
        <taxon>Pseudomonadati</taxon>
        <taxon>Bacteroidota</taxon>
        <taxon>Flavobacteriia</taxon>
        <taxon>Flavobacteriales</taxon>
        <taxon>Flavobacteriaceae</taxon>
        <taxon>Mesonia</taxon>
    </lineage>
</organism>
<sequence>MEVITQKTEDRQMLMILHLSQLLNIVSGLGGIIVPIILWQLKKNEVEHMEEHAKEIINFQISFYIYFILAGLLCFLIIGFVILPILGLISLIFPIMNGIKANNGEAVSYPFTIQFIK</sequence>
<accession>A0AC61Y6K7</accession>
<dbReference type="EMBL" id="CABVMM010000004">
    <property type="protein sequence ID" value="VVV00132.1"/>
    <property type="molecule type" value="Genomic_DNA"/>
</dbReference>
<protein>
    <submittedName>
        <fullName evidence="1">Uncharacterized protein</fullName>
    </submittedName>
</protein>
<proteinExistence type="predicted"/>
<gene>
    <name evidence="1" type="ORF">FVB9532_01397</name>
</gene>
<comment type="caution">
    <text evidence="1">The sequence shown here is derived from an EMBL/GenBank/DDBJ whole genome shotgun (WGS) entry which is preliminary data.</text>
</comment>
<evidence type="ECO:0000313" key="1">
    <source>
        <dbReference type="EMBL" id="VVV00132.1"/>
    </source>
</evidence>